<proteinExistence type="predicted"/>
<evidence type="ECO:0000313" key="2">
    <source>
        <dbReference type="Proteomes" id="UP000230108"/>
    </source>
</evidence>
<organism evidence="1 2">
    <name type="scientific">Candidatus Roizmanbacteria bacterium CG_4_10_14_0_8_um_filter_39_9</name>
    <dbReference type="NCBI Taxonomy" id="1974829"/>
    <lineage>
        <taxon>Bacteria</taxon>
        <taxon>Candidatus Roizmaniibacteriota</taxon>
    </lineage>
</organism>
<evidence type="ECO:0000313" key="1">
    <source>
        <dbReference type="EMBL" id="PIY69436.1"/>
    </source>
</evidence>
<name>A0A2M7QDX6_9BACT</name>
<comment type="caution">
    <text evidence="1">The sequence shown here is derived from an EMBL/GenBank/DDBJ whole genome shotgun (WGS) entry which is preliminary data.</text>
</comment>
<dbReference type="AlphaFoldDB" id="A0A2M7QDX6"/>
<gene>
    <name evidence="1" type="ORF">COY90_00635</name>
</gene>
<sequence>MKKEWKDFIVNIDVPVSFLHKDELTKEYPDKNLISLPVIFVASEKGLSLLISSEEINNQNTISNLISLIKNKMKNTI</sequence>
<reference evidence="2" key="1">
    <citation type="submission" date="2017-09" db="EMBL/GenBank/DDBJ databases">
        <title>Depth-based differentiation of microbial function through sediment-hosted aquifers and enrichment of novel symbionts in the deep terrestrial subsurface.</title>
        <authorList>
            <person name="Probst A.J."/>
            <person name="Ladd B."/>
            <person name="Jarett J.K."/>
            <person name="Geller-Mcgrath D.E."/>
            <person name="Sieber C.M.K."/>
            <person name="Emerson J.B."/>
            <person name="Anantharaman K."/>
            <person name="Thomas B.C."/>
            <person name="Malmstrom R."/>
            <person name="Stieglmeier M."/>
            <person name="Klingl A."/>
            <person name="Woyke T."/>
            <person name="Ryan C.M."/>
            <person name="Banfield J.F."/>
        </authorList>
    </citation>
    <scope>NUCLEOTIDE SEQUENCE [LARGE SCALE GENOMIC DNA]</scope>
</reference>
<dbReference type="EMBL" id="PFLF01000018">
    <property type="protein sequence ID" value="PIY69436.1"/>
    <property type="molecule type" value="Genomic_DNA"/>
</dbReference>
<dbReference type="Proteomes" id="UP000230108">
    <property type="component" value="Unassembled WGS sequence"/>
</dbReference>
<protein>
    <submittedName>
        <fullName evidence="1">Uncharacterized protein</fullName>
    </submittedName>
</protein>
<accession>A0A2M7QDX6</accession>